<reference evidence="5 6" key="1">
    <citation type="submission" date="2019-11" db="EMBL/GenBank/DDBJ databases">
        <title>Draft genome sequences of five Paenibacillus species of dairy origin.</title>
        <authorList>
            <person name="Olajide A.M."/>
            <person name="Chen S."/>
            <person name="Lapointe G."/>
        </authorList>
    </citation>
    <scope>NUCLEOTIDE SEQUENCE [LARGE SCALE GENOMIC DNA]</scope>
    <source>
        <strain evidence="5 6">3CT49</strain>
    </source>
</reference>
<feature type="domain" description="SLH" evidence="3">
    <location>
        <begin position="1834"/>
        <end position="1894"/>
    </location>
</feature>
<dbReference type="SUPFAM" id="SSF51695">
    <property type="entry name" value="PLC-like phosphodiesterases"/>
    <property type="match status" value="1"/>
</dbReference>
<dbReference type="RefSeq" id="WP_155620516.1">
    <property type="nucleotide sequence ID" value="NZ_CP086393.1"/>
</dbReference>
<evidence type="ECO:0008006" key="7">
    <source>
        <dbReference type="Google" id="ProtNLM"/>
    </source>
</evidence>
<sequence>MYKATKLLNMIAVLSLLAGLVNVGLRPAQVAAAAEPGRAEIRAARTLAAPAIDGRLYESFWNVSEPLTVHTDPSASEDSRLGLLWDDTYLYIGVRIEDDTPISGASGYWFDQDSLHLFFDPALHRSSPFVQDDMQIGLVYAEGSSTPEFRFGAALNNHAGKDEKKVLRAIQATPEGWTAELAVPWDMLNTDPRLSRQLGFEVGVTNRYDAADTAKQRTSYWSAYNTMSFWNDTSGYGVVNLDYDGPVSGAVDPVLFQENFDDMQEGTVPPGWISDVNAGSPAFRVVHEAATVTGDTYSITDAVYQTYQNGRLRFDGNGAGLQARITAPVQSDNYTVEADVRIESVLNGARWAALMFRVPANGKAPYNQMAVRQNGTYEFAYRKPDNNWSVPANGTWRPLEPGEDYTMKVRVFGNNVKEYIKAKDDEDFTLLMDRTLESDLLERGKVGFQADQMTVSFDNLKVTRITANRLDLNLPAAAEALTGPLTVTGTVYYSDGLEVPVTGKELKLYSSDESVIKIVDNQPVPLKEGEAIVTAVYHQAEASVTVRVTPSLTGAKVLKLAHDTGYLLADAGTPLKLASVMFTAESSDYSTAELSGDAVEWSDESGRAIRVDGGELAAEHPGVYEVKVRKDNAELSLIVVAKAAEDEEYVLYEENFDRLAEGAFPEAWTRLQGASQGKAGVRGGAFEMQASASPDNPSRVLLPDYLKLFGNYTIEADITNTAANNSARWNSIMFRIQGGNYPYYQMAVRKDPSAYNGIEFAERTASNQWNVMDRGSYTEPMQEGGALHYTVKAFGNRVQEWVDELMVIDSVKATAYDKGGIGFQADGSDMRIDNIRVTLLEQPLPAPAIEPFIKVAEPETRIAMAPTIVADIARSGDLAKLTGSQLPATAIFHLNAELTVTEPGGGQEIASLDEALAAAGAKVIPAFYVTEELAVDRLVFELRARGLEDVFIVSDRADLVKRARAAYPMIRGILDFTAIANPSLEELLDIRRQTAASQARIVLLPQSAVTRENVSYLQKLAIMVWSKEAPDSSGGVLPLHRMITAGVNGLVAAEPAEAREALKLYGRDTTLVRKVYMIGHRGMPSVSPENTIESNTLALNAGADYIENDMFLTKDGYLIISHSSVLETTTDGYGPVENHTLAELKAFNANKPYPQGFPVVRMPTLDEQLELARARGRMVYAEIKTETPAAVDAFVSTVKKHNAEDIVNVMSFYPAQLDRLAVLMPEMNAGLLTGYIASENNVEGSLRDTLKALSKQNWTYNTDYNGLGPKFMEAAKHRGLLISPWTLNKREDIVKYFKMGAFGITTDYTYYASDWAASLAAREPVITLNKGESRTLSAQVETYKGDKTEVAPEVVLLAGADAVQADGATVKAVGAGKAYALLRYSAAIDGGGTYDLYSEPVEIAVNGGEDSGGEPPGGGGDNNGGGNNGGGNNSGGNNGGGGNGGNNGGNNGNNGGGSGNGGSSGGGSPGNSSAGGTNGGNSGAPGTGGVSQPSQAEQTGVVEAAGGAVSASELEQAFRDGRRVEVRFTGERLTLPLSVLAAAAGTSGAELTAVNTELNAGYRLPLRQLDAAQAARALGVNADALELIVTVRGLDGAEAEAVRNVADRAGGTLAGPVVEFGLQAADRSSKSAVPFALLGSIKYIGLTGNGNGMEIAGARYDTAQKALAFTPGRYAADASEVVLTHGGNGIYTAVAMNKDFADMNGHWAEAAAEKLANRLLLSGTGSGAFEPDRAVTRAEFAAMLVRALGLSDSASTAAAEQGAPTPALSDVSADDWFAPYVRAASAAGLVSGYADGTFRPGAPVTRGEQAVMMARAMKLAGFGGEAGAAGGSGALERFRDASEVKWGQAEWSLVLEAGLFNGISGNRLAPAAPSSRAQSAVVLDRFLESAGFLK</sequence>
<dbReference type="PROSITE" id="PS51704">
    <property type="entry name" value="GP_PDE"/>
    <property type="match status" value="1"/>
</dbReference>
<dbReference type="PROSITE" id="PS51272">
    <property type="entry name" value="SLH"/>
    <property type="match status" value="3"/>
</dbReference>
<dbReference type="InterPro" id="IPR010496">
    <property type="entry name" value="AL/BT2_dom"/>
</dbReference>
<dbReference type="InterPro" id="IPR001119">
    <property type="entry name" value="SLH_dom"/>
</dbReference>
<feature type="compositionally biased region" description="Gly residues" evidence="1">
    <location>
        <begin position="1414"/>
        <end position="1469"/>
    </location>
</feature>
<gene>
    <name evidence="5" type="ORF">GNQ08_18265</name>
</gene>
<dbReference type="PANTHER" id="PTHR46211:SF14">
    <property type="entry name" value="GLYCEROPHOSPHODIESTER PHOSPHODIESTERASE"/>
    <property type="match status" value="1"/>
</dbReference>
<feature type="region of interest" description="Disordered" evidence="1">
    <location>
        <begin position="1405"/>
        <end position="1504"/>
    </location>
</feature>
<dbReference type="SUPFAM" id="SSF49344">
    <property type="entry name" value="CBD9-like"/>
    <property type="match status" value="1"/>
</dbReference>
<dbReference type="GO" id="GO:0008081">
    <property type="term" value="F:phosphoric diester hydrolase activity"/>
    <property type="evidence" value="ECO:0007669"/>
    <property type="project" value="InterPro"/>
</dbReference>
<dbReference type="Proteomes" id="UP000442469">
    <property type="component" value="Unassembled WGS sequence"/>
</dbReference>
<dbReference type="PANTHER" id="PTHR46211">
    <property type="entry name" value="GLYCEROPHOSPHORYL DIESTER PHOSPHODIESTERASE"/>
    <property type="match status" value="1"/>
</dbReference>
<dbReference type="GO" id="GO:0004553">
    <property type="term" value="F:hydrolase activity, hydrolyzing O-glycosyl compounds"/>
    <property type="evidence" value="ECO:0007669"/>
    <property type="project" value="InterPro"/>
</dbReference>
<dbReference type="InterPro" id="IPR010502">
    <property type="entry name" value="Carb-bd_dom_fam9"/>
</dbReference>
<dbReference type="Gene3D" id="2.60.40.1080">
    <property type="match status" value="1"/>
</dbReference>
<dbReference type="Pfam" id="PF00395">
    <property type="entry name" value="SLH"/>
    <property type="match status" value="2"/>
</dbReference>
<accession>A0A6N8EW88</accession>
<evidence type="ECO:0000256" key="2">
    <source>
        <dbReference type="SAM" id="SignalP"/>
    </source>
</evidence>
<evidence type="ECO:0000259" key="4">
    <source>
        <dbReference type="PROSITE" id="PS51704"/>
    </source>
</evidence>
<keyword evidence="2" id="KW-0732">Signal</keyword>
<feature type="signal peptide" evidence="2">
    <location>
        <begin position="1"/>
        <end position="18"/>
    </location>
</feature>
<feature type="chain" id="PRO_5038777689" description="Glycerophosphoryl diester phosphodiesterase" evidence="2">
    <location>
        <begin position="19"/>
        <end position="1894"/>
    </location>
</feature>
<dbReference type="InterPro" id="IPR017946">
    <property type="entry name" value="PLC-like_Pdiesterase_TIM-brl"/>
</dbReference>
<dbReference type="Gene3D" id="2.60.40.1190">
    <property type="match status" value="1"/>
</dbReference>
<dbReference type="InterPro" id="IPR030395">
    <property type="entry name" value="GP_PDE_dom"/>
</dbReference>
<dbReference type="Pfam" id="PF03009">
    <property type="entry name" value="GDPD"/>
    <property type="match status" value="1"/>
</dbReference>
<dbReference type="GO" id="GO:0016052">
    <property type="term" value="P:carbohydrate catabolic process"/>
    <property type="evidence" value="ECO:0007669"/>
    <property type="project" value="InterPro"/>
</dbReference>
<name>A0A6N8EW88_PAEMA</name>
<dbReference type="GO" id="GO:0006629">
    <property type="term" value="P:lipid metabolic process"/>
    <property type="evidence" value="ECO:0007669"/>
    <property type="project" value="InterPro"/>
</dbReference>
<organism evidence="5 6">
    <name type="scientific">Paenibacillus macerans</name>
    <name type="common">Bacillus macerans</name>
    <dbReference type="NCBI Taxonomy" id="44252"/>
    <lineage>
        <taxon>Bacteria</taxon>
        <taxon>Bacillati</taxon>
        <taxon>Bacillota</taxon>
        <taxon>Bacilli</taxon>
        <taxon>Bacillales</taxon>
        <taxon>Paenibacillaceae</taxon>
        <taxon>Paenibacillus</taxon>
    </lineage>
</organism>
<evidence type="ECO:0000313" key="5">
    <source>
        <dbReference type="EMBL" id="MUG24327.1"/>
    </source>
</evidence>
<dbReference type="Gene3D" id="3.20.20.190">
    <property type="entry name" value="Phosphatidylinositol (PI) phosphodiesterase"/>
    <property type="match status" value="2"/>
</dbReference>
<dbReference type="GO" id="GO:0030246">
    <property type="term" value="F:carbohydrate binding"/>
    <property type="evidence" value="ECO:0007669"/>
    <property type="project" value="InterPro"/>
</dbReference>
<protein>
    <recommendedName>
        <fullName evidence="7">Glycerophosphoryl diester phosphodiesterase</fullName>
    </recommendedName>
</protein>
<dbReference type="Gene3D" id="2.60.120.560">
    <property type="entry name" value="Exo-inulinase, domain 1"/>
    <property type="match status" value="2"/>
</dbReference>
<feature type="domain" description="SLH" evidence="3">
    <location>
        <begin position="1695"/>
        <end position="1758"/>
    </location>
</feature>
<comment type="caution">
    <text evidence="5">The sequence shown here is derived from an EMBL/GenBank/DDBJ whole genome shotgun (WGS) entry which is preliminary data.</text>
</comment>
<dbReference type="Pfam" id="PF06439">
    <property type="entry name" value="3keto-disac_hyd"/>
    <property type="match status" value="1"/>
</dbReference>
<dbReference type="EMBL" id="WNZZ01000014">
    <property type="protein sequence ID" value="MUG24327.1"/>
    <property type="molecule type" value="Genomic_DNA"/>
</dbReference>
<dbReference type="Pfam" id="PF06452">
    <property type="entry name" value="CBM9_1"/>
    <property type="match status" value="1"/>
</dbReference>
<feature type="domain" description="SLH" evidence="3">
    <location>
        <begin position="1764"/>
        <end position="1827"/>
    </location>
</feature>
<evidence type="ECO:0000259" key="3">
    <source>
        <dbReference type="PROSITE" id="PS51272"/>
    </source>
</evidence>
<proteinExistence type="predicted"/>
<feature type="domain" description="GP-PDE" evidence="4">
    <location>
        <begin position="1075"/>
        <end position="1316"/>
    </location>
</feature>
<feature type="compositionally biased region" description="Gly residues" evidence="1">
    <location>
        <begin position="1476"/>
        <end position="1489"/>
    </location>
</feature>
<evidence type="ECO:0000256" key="1">
    <source>
        <dbReference type="SAM" id="MobiDB-lite"/>
    </source>
</evidence>
<evidence type="ECO:0000313" key="6">
    <source>
        <dbReference type="Proteomes" id="UP000442469"/>
    </source>
</evidence>